<name>A0A085NIV2_9BILA</name>
<evidence type="ECO:0000256" key="1">
    <source>
        <dbReference type="SAM" id="MobiDB-lite"/>
    </source>
</evidence>
<sequence>LSAIPEAYRRHLLLESGTLTLQEAVGRLRSLMSFDSAGEMVSVTAVGAIAPSESRLDMLEQKIDEISQSTVKLTSVDRRPSSASQPESAIASSRSRNVASARLDAIPHFTDNSTCGQIGSVTFTAFPNQSSTLCTVDASIEGTHMSVLLDSGSNVSLIALPAFLRLGKVDLMQHTTFKLVTASKQTLAVKGIVTLKLNIGQLECQTEFLVTETFVADVIVSVDFMAKHEVVIDFRRGLVYGPELGELKWINKGLKASLPEVCTVHTHDEASLPENECLVDCEVPNFERQRGM</sequence>
<proteinExistence type="predicted"/>
<dbReference type="GO" id="GO:0004190">
    <property type="term" value="F:aspartic-type endopeptidase activity"/>
    <property type="evidence" value="ECO:0007669"/>
    <property type="project" value="InterPro"/>
</dbReference>
<reference evidence="2" key="1">
    <citation type="journal article" date="2014" name="Nat. Genet.">
        <title>Genome and transcriptome of the porcine whipworm Trichuris suis.</title>
        <authorList>
            <person name="Jex A.R."/>
            <person name="Nejsum P."/>
            <person name="Schwarz E.M."/>
            <person name="Hu L."/>
            <person name="Young N.D."/>
            <person name="Hall R.S."/>
            <person name="Korhonen P.K."/>
            <person name="Liao S."/>
            <person name="Thamsborg S."/>
            <person name="Xia J."/>
            <person name="Xu P."/>
            <person name="Wang S."/>
            <person name="Scheerlinck J.P."/>
            <person name="Hofmann A."/>
            <person name="Sternberg P.W."/>
            <person name="Wang J."/>
            <person name="Gasser R.B."/>
        </authorList>
    </citation>
    <scope>NUCLEOTIDE SEQUENCE [LARGE SCALE GENOMIC DNA]</scope>
    <source>
        <strain evidence="2">DCEP-RM93F</strain>
    </source>
</reference>
<evidence type="ECO:0000313" key="2">
    <source>
        <dbReference type="EMBL" id="KFD69398.1"/>
    </source>
</evidence>
<dbReference type="SUPFAM" id="SSF50630">
    <property type="entry name" value="Acid proteases"/>
    <property type="match status" value="1"/>
</dbReference>
<feature type="region of interest" description="Disordered" evidence="1">
    <location>
        <begin position="71"/>
        <end position="96"/>
    </location>
</feature>
<dbReference type="Proteomes" id="UP000030758">
    <property type="component" value="Unassembled WGS sequence"/>
</dbReference>
<dbReference type="Gene3D" id="2.40.70.10">
    <property type="entry name" value="Acid Proteases"/>
    <property type="match status" value="1"/>
</dbReference>
<accession>A0A085NIV2</accession>
<gene>
    <name evidence="2" type="ORF">M514_07962</name>
</gene>
<evidence type="ECO:0008006" key="3">
    <source>
        <dbReference type="Google" id="ProtNLM"/>
    </source>
</evidence>
<dbReference type="InterPro" id="IPR021109">
    <property type="entry name" value="Peptidase_aspartic_dom_sf"/>
</dbReference>
<organism evidence="2">
    <name type="scientific">Trichuris suis</name>
    <name type="common">pig whipworm</name>
    <dbReference type="NCBI Taxonomy" id="68888"/>
    <lineage>
        <taxon>Eukaryota</taxon>
        <taxon>Metazoa</taxon>
        <taxon>Ecdysozoa</taxon>
        <taxon>Nematoda</taxon>
        <taxon>Enoplea</taxon>
        <taxon>Dorylaimia</taxon>
        <taxon>Trichinellida</taxon>
        <taxon>Trichuridae</taxon>
        <taxon>Trichuris</taxon>
    </lineage>
</organism>
<feature type="non-terminal residue" evidence="2">
    <location>
        <position position="1"/>
    </location>
</feature>
<dbReference type="GO" id="GO:0006508">
    <property type="term" value="P:proteolysis"/>
    <property type="evidence" value="ECO:0007669"/>
    <property type="project" value="InterPro"/>
</dbReference>
<protein>
    <recommendedName>
        <fullName evidence="3">Peptidase A2 domain-containing protein</fullName>
    </recommendedName>
</protein>
<dbReference type="AlphaFoldDB" id="A0A085NIV2"/>
<dbReference type="EMBL" id="KL367495">
    <property type="protein sequence ID" value="KFD69398.1"/>
    <property type="molecule type" value="Genomic_DNA"/>
</dbReference>
<dbReference type="InterPro" id="IPR001969">
    <property type="entry name" value="Aspartic_peptidase_AS"/>
</dbReference>
<dbReference type="CDD" id="cd00303">
    <property type="entry name" value="retropepsin_like"/>
    <property type="match status" value="1"/>
</dbReference>
<dbReference type="PROSITE" id="PS00141">
    <property type="entry name" value="ASP_PROTEASE"/>
    <property type="match status" value="1"/>
</dbReference>
<dbReference type="Pfam" id="PF13650">
    <property type="entry name" value="Asp_protease_2"/>
    <property type="match status" value="1"/>
</dbReference>